<dbReference type="Proteomes" id="UP000008493">
    <property type="component" value="Unassembled WGS sequence"/>
</dbReference>
<accession>K5X9R5</accession>
<dbReference type="KEGG" id="abp:AGABI1DRAFT106151"/>
<protein>
    <submittedName>
        <fullName evidence="2">Uncharacterized protein</fullName>
    </submittedName>
</protein>
<dbReference type="OMA" id="WDHIDKD"/>
<feature type="compositionally biased region" description="Acidic residues" evidence="1">
    <location>
        <begin position="218"/>
        <end position="244"/>
    </location>
</feature>
<feature type="region of interest" description="Disordered" evidence="1">
    <location>
        <begin position="95"/>
        <end position="163"/>
    </location>
</feature>
<feature type="compositionally biased region" description="Acidic residues" evidence="1">
    <location>
        <begin position="253"/>
        <end position="289"/>
    </location>
</feature>
<keyword evidence="3" id="KW-1185">Reference proteome</keyword>
<evidence type="ECO:0000313" key="2">
    <source>
        <dbReference type="EMBL" id="EKM79777.1"/>
    </source>
</evidence>
<dbReference type="HOGENOM" id="CLU_060980_0_0_1"/>
<feature type="compositionally biased region" description="Polar residues" evidence="1">
    <location>
        <begin position="142"/>
        <end position="151"/>
    </location>
</feature>
<organism evidence="2 3">
    <name type="scientific">Agaricus bisporus var. burnettii (strain JB137-S8 / ATCC MYA-4627 / FGSC 10392)</name>
    <name type="common">White button mushroom</name>
    <dbReference type="NCBI Taxonomy" id="597362"/>
    <lineage>
        <taxon>Eukaryota</taxon>
        <taxon>Fungi</taxon>
        <taxon>Dikarya</taxon>
        <taxon>Basidiomycota</taxon>
        <taxon>Agaricomycotina</taxon>
        <taxon>Agaricomycetes</taxon>
        <taxon>Agaricomycetidae</taxon>
        <taxon>Agaricales</taxon>
        <taxon>Agaricineae</taxon>
        <taxon>Agaricaceae</taxon>
        <taxon>Agaricus</taxon>
    </lineage>
</organism>
<proteinExistence type="predicted"/>
<name>K5X9R5_AGABU</name>
<sequence>MDAVKTWNGENFGLVTLLIHQAGIFEFPARSILKFTAPAYDCSLRSQPQWCLWASQAYRCFQWIQKALLCQESYTCAPRCQCFGSVKARAHVARARTEESSTSRTVGNKRPHSDFLGDHSAGPGNKRRHVVGPESDEIFNIDNPSGNYDYQTPNTSTTSPSRPVRVAEINNRTLLLRWGDHLTRPASYPQLGQATNNLEDNELGRNSGDVLATYPMEYTDEDEVNDEGEAGDEEDGTSDGDSEVGEGQSEGERQDEDADEEEEEEGSGIDEDADEVEEEEGSGIDEGEESQPSNADIAVISLWDHIDKDYVRFMMTTDESLGDTDLSLLRKYVLKVEDHLTERTFERLAFAFPGASHSSLKITKKHLLYQQLRLLYWSIRQSH</sequence>
<dbReference type="InParanoid" id="K5X9R5"/>
<dbReference type="RefSeq" id="XP_007329117.1">
    <property type="nucleotide sequence ID" value="XM_007329055.1"/>
</dbReference>
<evidence type="ECO:0000256" key="1">
    <source>
        <dbReference type="SAM" id="MobiDB-lite"/>
    </source>
</evidence>
<evidence type="ECO:0000313" key="3">
    <source>
        <dbReference type="Proteomes" id="UP000008493"/>
    </source>
</evidence>
<reference evidence="3" key="1">
    <citation type="journal article" date="2012" name="Proc. Natl. Acad. Sci. U.S.A.">
        <title>Genome sequence of the button mushroom Agaricus bisporus reveals mechanisms governing adaptation to a humic-rich ecological niche.</title>
        <authorList>
            <person name="Morin E."/>
            <person name="Kohler A."/>
            <person name="Baker A.R."/>
            <person name="Foulongne-Oriol M."/>
            <person name="Lombard V."/>
            <person name="Nagy L.G."/>
            <person name="Ohm R.A."/>
            <person name="Patyshakuliyeva A."/>
            <person name="Brun A."/>
            <person name="Aerts A.L."/>
            <person name="Bailey A.M."/>
            <person name="Billette C."/>
            <person name="Coutinho P.M."/>
            <person name="Deakin G."/>
            <person name="Doddapaneni H."/>
            <person name="Floudas D."/>
            <person name="Grimwood J."/>
            <person name="Hilden K."/>
            <person name="Kuees U."/>
            <person name="LaButti K.M."/>
            <person name="Lapidus A."/>
            <person name="Lindquist E.A."/>
            <person name="Lucas S.M."/>
            <person name="Murat C."/>
            <person name="Riley R.W."/>
            <person name="Salamov A.A."/>
            <person name="Schmutz J."/>
            <person name="Subramanian V."/>
            <person name="Woesten H.A.B."/>
            <person name="Xu J."/>
            <person name="Eastwood D.C."/>
            <person name="Foster G.D."/>
            <person name="Sonnenberg A.S."/>
            <person name="Cullen D."/>
            <person name="de Vries R.P."/>
            <person name="Lundell T."/>
            <person name="Hibbett D.S."/>
            <person name="Henrissat B."/>
            <person name="Burton K.S."/>
            <person name="Kerrigan R.W."/>
            <person name="Challen M.P."/>
            <person name="Grigoriev I.V."/>
            <person name="Martin F."/>
        </authorList>
    </citation>
    <scope>NUCLEOTIDE SEQUENCE [LARGE SCALE GENOMIC DNA]</scope>
    <source>
        <strain evidence="3">JB137-S8 / ATCC MYA-4627 / FGSC 10392</strain>
    </source>
</reference>
<feature type="region of interest" description="Disordered" evidence="1">
    <location>
        <begin position="184"/>
        <end position="294"/>
    </location>
</feature>
<feature type="compositionally biased region" description="Low complexity" evidence="1">
    <location>
        <begin position="152"/>
        <end position="163"/>
    </location>
</feature>
<dbReference type="EMBL" id="JH971389">
    <property type="protein sequence ID" value="EKM79777.1"/>
    <property type="molecule type" value="Genomic_DNA"/>
</dbReference>
<dbReference type="AlphaFoldDB" id="K5X9R5"/>
<dbReference type="GeneID" id="18822248"/>
<gene>
    <name evidence="2" type="ORF">AGABI1DRAFT_106151</name>
</gene>
<dbReference type="OrthoDB" id="10672552at2759"/>